<dbReference type="InterPro" id="IPR000352">
    <property type="entry name" value="Pep_chain_release_fac_I"/>
</dbReference>
<dbReference type="OrthoDB" id="2019491at2759"/>
<dbReference type="SUPFAM" id="SSF75620">
    <property type="entry name" value="Release factor"/>
    <property type="match status" value="1"/>
</dbReference>
<dbReference type="CTD" id="34720"/>
<proteinExistence type="inferred from homology"/>
<dbReference type="InterPro" id="IPR045853">
    <property type="entry name" value="Pep_chain_release_fac_I_sf"/>
</dbReference>
<name>A0A6J0C294_NEOLC</name>
<comment type="similarity">
    <text evidence="1">Belongs to the prokaryotic/mitochondrial release factor family.</text>
</comment>
<dbReference type="PROSITE" id="PS00745">
    <property type="entry name" value="RF_PROK_I"/>
    <property type="match status" value="1"/>
</dbReference>
<sequence>MSALFGSLRTYCLVRSFSRYKRSSLPKNYASLQLPTILCLNRRKFSTDARITIANAAVRKYLDSIIKKYDNIKAGQDTLQKNTDLVPVVSLLENRLSIVENMTSLSDLGKNKEIKDLVAEEMVAYKTQLALLDEELIETILSNTVQDACRDVILEVTAGVGGQEAMLFAKDIYEMYLGYLDYLGYEYELMDLGLSDIGGTRHVTISVSGDGAFSTLRHEAGVHRVQRIPTTEKSGRVHTSTVTVAVLPQPSEIEISLADKDLKIETKRASGAGGQHVNTTDSAVRMVHLPTGITVECQSQRSQLKNRELALRTLRARIYAKQLAEQQSTTSELRRSQRGLGLRNEKIRTYNYQQNRVTDHRIANGTVHNLKGFLEGGEVLANLGKSLEEELRKTVFLENVNAARNG</sequence>
<dbReference type="InParanoid" id="A0A6J0C294"/>
<dbReference type="Pfam" id="PF03462">
    <property type="entry name" value="PCRF"/>
    <property type="match status" value="1"/>
</dbReference>
<keyword evidence="2" id="KW-0488">Methylation</keyword>
<dbReference type="SMART" id="SM00937">
    <property type="entry name" value="PCRF"/>
    <property type="match status" value="1"/>
</dbReference>
<dbReference type="GO" id="GO:0003747">
    <property type="term" value="F:translation release factor activity"/>
    <property type="evidence" value="ECO:0007669"/>
    <property type="project" value="InterPro"/>
</dbReference>
<reference evidence="6" key="1">
    <citation type="submission" date="2025-08" db="UniProtKB">
        <authorList>
            <consortium name="RefSeq"/>
        </authorList>
    </citation>
    <scope>IDENTIFICATION</scope>
    <source>
        <tissue evidence="6">Thorax and Abdomen</tissue>
    </source>
</reference>
<dbReference type="InterPro" id="IPR005139">
    <property type="entry name" value="PCRF"/>
</dbReference>
<evidence type="ECO:0000313" key="5">
    <source>
        <dbReference type="Proteomes" id="UP000829291"/>
    </source>
</evidence>
<dbReference type="AlphaFoldDB" id="A0A6J0C294"/>
<dbReference type="InterPro" id="IPR050057">
    <property type="entry name" value="Prokaryotic/Mito_RF"/>
</dbReference>
<evidence type="ECO:0000256" key="1">
    <source>
        <dbReference type="ARBA" id="ARBA00010835"/>
    </source>
</evidence>
<dbReference type="KEGG" id="nlo:107224853"/>
<dbReference type="PANTHER" id="PTHR43804">
    <property type="entry name" value="LD18447P"/>
    <property type="match status" value="1"/>
</dbReference>
<dbReference type="Pfam" id="PF00472">
    <property type="entry name" value="RF-1"/>
    <property type="match status" value="1"/>
</dbReference>
<evidence type="ECO:0000256" key="3">
    <source>
        <dbReference type="ARBA" id="ARBA00022917"/>
    </source>
</evidence>
<dbReference type="GO" id="GO:0005737">
    <property type="term" value="C:cytoplasm"/>
    <property type="evidence" value="ECO:0007669"/>
    <property type="project" value="UniProtKB-ARBA"/>
</dbReference>
<evidence type="ECO:0000256" key="2">
    <source>
        <dbReference type="ARBA" id="ARBA00022481"/>
    </source>
</evidence>
<dbReference type="FunFam" id="3.30.160.20:FF:000004">
    <property type="entry name" value="Peptide chain release factor 1"/>
    <property type="match status" value="1"/>
</dbReference>
<dbReference type="RefSeq" id="XP_015520549.1">
    <property type="nucleotide sequence ID" value="XM_015665063.2"/>
</dbReference>
<feature type="domain" description="Prokaryotic-type class I peptide chain release factors" evidence="4">
    <location>
        <begin position="268"/>
        <end position="284"/>
    </location>
</feature>
<dbReference type="Gene3D" id="3.30.70.1660">
    <property type="match status" value="1"/>
</dbReference>
<keyword evidence="5" id="KW-1185">Reference proteome</keyword>
<dbReference type="Proteomes" id="UP000829291">
    <property type="component" value="Chromosome 1"/>
</dbReference>
<dbReference type="FunCoup" id="A0A6J0C294">
    <property type="interactions" value="1820"/>
</dbReference>
<gene>
    <name evidence="6" type="primary">LOC107224853</name>
</gene>
<dbReference type="Gene3D" id="3.30.160.20">
    <property type="match status" value="1"/>
</dbReference>
<organism evidence="6">
    <name type="scientific">Neodiprion lecontei</name>
    <name type="common">Redheaded pine sawfly</name>
    <dbReference type="NCBI Taxonomy" id="441921"/>
    <lineage>
        <taxon>Eukaryota</taxon>
        <taxon>Metazoa</taxon>
        <taxon>Ecdysozoa</taxon>
        <taxon>Arthropoda</taxon>
        <taxon>Hexapoda</taxon>
        <taxon>Insecta</taxon>
        <taxon>Pterygota</taxon>
        <taxon>Neoptera</taxon>
        <taxon>Endopterygota</taxon>
        <taxon>Hymenoptera</taxon>
        <taxon>Tenthredinoidea</taxon>
        <taxon>Diprionidae</taxon>
        <taxon>Diprioninae</taxon>
        <taxon>Neodiprion</taxon>
    </lineage>
</organism>
<accession>A0A6J0C294</accession>
<protein>
    <submittedName>
        <fullName evidence="6">Peptide chain release factor 1-like, mitochondrial</fullName>
    </submittedName>
</protein>
<dbReference type="GeneID" id="107224853"/>
<evidence type="ECO:0000313" key="6">
    <source>
        <dbReference type="RefSeq" id="XP_015520549.1"/>
    </source>
</evidence>
<keyword evidence="3" id="KW-0648">Protein biosynthesis</keyword>
<evidence type="ECO:0000259" key="4">
    <source>
        <dbReference type="PROSITE" id="PS00745"/>
    </source>
</evidence>
<dbReference type="PANTHER" id="PTHR43804:SF7">
    <property type="entry name" value="LD18447P"/>
    <property type="match status" value="1"/>
</dbReference>